<sequence length="179" mass="19781">MLHDGLQSIHSPTNHESFPPNRRPHYGHSRPPYHKHTIFCTRFLTTAGSSCSAAAAAETKTPQNSRGPAPRPASATPCHRRRRATLPRESQLPTMAALTMSYQKVLSLSSVGPAVWRCNEPAPTLFLITNHPPPRSGEDIHHPPNPRLCQESHHEGSSMYSTHAGLQPLLHEEYAGRRG</sequence>
<name>A0AAN6TZF3_9PEZI</name>
<proteinExistence type="predicted"/>
<organism evidence="2 3">
    <name type="scientific">Parathielavia appendiculata</name>
    <dbReference type="NCBI Taxonomy" id="2587402"/>
    <lineage>
        <taxon>Eukaryota</taxon>
        <taxon>Fungi</taxon>
        <taxon>Dikarya</taxon>
        <taxon>Ascomycota</taxon>
        <taxon>Pezizomycotina</taxon>
        <taxon>Sordariomycetes</taxon>
        <taxon>Sordariomycetidae</taxon>
        <taxon>Sordariales</taxon>
        <taxon>Chaetomiaceae</taxon>
        <taxon>Parathielavia</taxon>
    </lineage>
</organism>
<evidence type="ECO:0000313" key="2">
    <source>
        <dbReference type="EMBL" id="KAK4123615.1"/>
    </source>
</evidence>
<protein>
    <submittedName>
        <fullName evidence="2">Uncharacterized protein</fullName>
    </submittedName>
</protein>
<reference evidence="2" key="1">
    <citation type="journal article" date="2023" name="Mol. Phylogenet. Evol.">
        <title>Genome-scale phylogeny and comparative genomics of the fungal order Sordariales.</title>
        <authorList>
            <person name="Hensen N."/>
            <person name="Bonometti L."/>
            <person name="Westerberg I."/>
            <person name="Brannstrom I.O."/>
            <person name="Guillou S."/>
            <person name="Cros-Aarteil S."/>
            <person name="Calhoun S."/>
            <person name="Haridas S."/>
            <person name="Kuo A."/>
            <person name="Mondo S."/>
            <person name="Pangilinan J."/>
            <person name="Riley R."/>
            <person name="LaButti K."/>
            <person name="Andreopoulos B."/>
            <person name="Lipzen A."/>
            <person name="Chen C."/>
            <person name="Yan M."/>
            <person name="Daum C."/>
            <person name="Ng V."/>
            <person name="Clum A."/>
            <person name="Steindorff A."/>
            <person name="Ohm R.A."/>
            <person name="Martin F."/>
            <person name="Silar P."/>
            <person name="Natvig D.O."/>
            <person name="Lalanne C."/>
            <person name="Gautier V."/>
            <person name="Ament-Velasquez S.L."/>
            <person name="Kruys A."/>
            <person name="Hutchinson M.I."/>
            <person name="Powell A.J."/>
            <person name="Barry K."/>
            <person name="Miller A.N."/>
            <person name="Grigoriev I.V."/>
            <person name="Debuchy R."/>
            <person name="Gladieux P."/>
            <person name="Hiltunen Thoren M."/>
            <person name="Johannesson H."/>
        </authorList>
    </citation>
    <scope>NUCLEOTIDE SEQUENCE</scope>
    <source>
        <strain evidence="2">CBS 731.68</strain>
    </source>
</reference>
<reference evidence="2" key="2">
    <citation type="submission" date="2023-05" db="EMBL/GenBank/DDBJ databases">
        <authorList>
            <consortium name="Lawrence Berkeley National Laboratory"/>
            <person name="Steindorff A."/>
            <person name="Hensen N."/>
            <person name="Bonometti L."/>
            <person name="Westerberg I."/>
            <person name="Brannstrom I.O."/>
            <person name="Guillou S."/>
            <person name="Cros-Aarteil S."/>
            <person name="Calhoun S."/>
            <person name="Haridas S."/>
            <person name="Kuo A."/>
            <person name="Mondo S."/>
            <person name="Pangilinan J."/>
            <person name="Riley R."/>
            <person name="Labutti K."/>
            <person name="Andreopoulos B."/>
            <person name="Lipzen A."/>
            <person name="Chen C."/>
            <person name="Yanf M."/>
            <person name="Daum C."/>
            <person name="Ng V."/>
            <person name="Clum A."/>
            <person name="Ohm R."/>
            <person name="Martin F."/>
            <person name="Silar P."/>
            <person name="Natvig D."/>
            <person name="Lalanne C."/>
            <person name="Gautier V."/>
            <person name="Ament-Velasquez S.L."/>
            <person name="Kruys A."/>
            <person name="Hutchinson M.I."/>
            <person name="Powell A.J."/>
            <person name="Barry K."/>
            <person name="Miller A.N."/>
            <person name="Grigoriev I.V."/>
            <person name="Debuchy R."/>
            <person name="Gladieux P."/>
            <person name="Thoren M.H."/>
            <person name="Johannesson H."/>
        </authorList>
    </citation>
    <scope>NUCLEOTIDE SEQUENCE</scope>
    <source>
        <strain evidence="2">CBS 731.68</strain>
    </source>
</reference>
<gene>
    <name evidence="2" type="ORF">N657DRAFT_417661</name>
</gene>
<feature type="compositionally biased region" description="Basic and acidic residues" evidence="1">
    <location>
        <begin position="170"/>
        <end position="179"/>
    </location>
</feature>
<evidence type="ECO:0000256" key="1">
    <source>
        <dbReference type="SAM" id="MobiDB-lite"/>
    </source>
</evidence>
<feature type="region of interest" description="Disordered" evidence="1">
    <location>
        <begin position="150"/>
        <end position="179"/>
    </location>
</feature>
<dbReference type="EMBL" id="MU853228">
    <property type="protein sequence ID" value="KAK4123615.1"/>
    <property type="molecule type" value="Genomic_DNA"/>
</dbReference>
<accession>A0AAN6TZF3</accession>
<keyword evidence="3" id="KW-1185">Reference proteome</keyword>
<evidence type="ECO:0000313" key="3">
    <source>
        <dbReference type="Proteomes" id="UP001302602"/>
    </source>
</evidence>
<feature type="region of interest" description="Disordered" evidence="1">
    <location>
        <begin position="55"/>
        <end position="87"/>
    </location>
</feature>
<dbReference type="AlphaFoldDB" id="A0AAN6TZF3"/>
<dbReference type="Proteomes" id="UP001302602">
    <property type="component" value="Unassembled WGS sequence"/>
</dbReference>
<dbReference type="RefSeq" id="XP_062647386.1">
    <property type="nucleotide sequence ID" value="XM_062787266.1"/>
</dbReference>
<dbReference type="GeneID" id="87824036"/>
<feature type="region of interest" description="Disordered" evidence="1">
    <location>
        <begin position="1"/>
        <end position="30"/>
    </location>
</feature>
<comment type="caution">
    <text evidence="2">The sequence shown here is derived from an EMBL/GenBank/DDBJ whole genome shotgun (WGS) entry which is preliminary data.</text>
</comment>